<evidence type="ECO:0000313" key="3">
    <source>
        <dbReference type="Proteomes" id="UP000619761"/>
    </source>
</evidence>
<organism evidence="2 3">
    <name type="scientific">Cellvibrio zantedeschiae</name>
    <dbReference type="NCBI Taxonomy" id="1237077"/>
    <lineage>
        <taxon>Bacteria</taxon>
        <taxon>Pseudomonadati</taxon>
        <taxon>Pseudomonadota</taxon>
        <taxon>Gammaproteobacteria</taxon>
        <taxon>Cellvibrionales</taxon>
        <taxon>Cellvibrionaceae</taxon>
        <taxon>Cellvibrio</taxon>
    </lineage>
</organism>
<gene>
    <name evidence="2" type="ORF">GCM10011613_27920</name>
</gene>
<protein>
    <submittedName>
        <fullName evidence="2">Uncharacterized protein</fullName>
    </submittedName>
</protein>
<accession>A0ABQ3BAT1</accession>
<name>A0ABQ3BAT1_9GAMM</name>
<sequence length="74" mass="8176">MGAGIYAMVFASILMFKVAEADKKRGWLWAGINLCVSMIMGKFFGLDTYIAAGAFVITFLAMFISNIVFPKKLQ</sequence>
<keyword evidence="1" id="KW-0472">Membrane</keyword>
<comment type="caution">
    <text evidence="2">The sequence shown here is derived from an EMBL/GenBank/DDBJ whole genome shotgun (WGS) entry which is preliminary data.</text>
</comment>
<reference evidence="3" key="1">
    <citation type="journal article" date="2019" name="Int. J. Syst. Evol. Microbiol.">
        <title>The Global Catalogue of Microorganisms (GCM) 10K type strain sequencing project: providing services to taxonomists for standard genome sequencing and annotation.</title>
        <authorList>
            <consortium name="The Broad Institute Genomics Platform"/>
            <consortium name="The Broad Institute Genome Sequencing Center for Infectious Disease"/>
            <person name="Wu L."/>
            <person name="Ma J."/>
        </authorList>
    </citation>
    <scope>NUCLEOTIDE SEQUENCE [LARGE SCALE GENOMIC DNA]</scope>
    <source>
        <strain evidence="3">KCTC 32239</strain>
    </source>
</reference>
<dbReference type="Proteomes" id="UP000619761">
    <property type="component" value="Unassembled WGS sequence"/>
</dbReference>
<keyword evidence="3" id="KW-1185">Reference proteome</keyword>
<evidence type="ECO:0000256" key="1">
    <source>
        <dbReference type="SAM" id="Phobius"/>
    </source>
</evidence>
<evidence type="ECO:0000313" key="2">
    <source>
        <dbReference type="EMBL" id="GGY81660.1"/>
    </source>
</evidence>
<dbReference type="EMBL" id="BMYZ01000003">
    <property type="protein sequence ID" value="GGY81660.1"/>
    <property type="molecule type" value="Genomic_DNA"/>
</dbReference>
<dbReference type="RefSeq" id="WP_189419705.1">
    <property type="nucleotide sequence ID" value="NZ_BMYZ01000003.1"/>
</dbReference>
<keyword evidence="1" id="KW-0812">Transmembrane</keyword>
<keyword evidence="1" id="KW-1133">Transmembrane helix</keyword>
<feature type="transmembrane region" description="Helical" evidence="1">
    <location>
        <begin position="50"/>
        <end position="69"/>
    </location>
</feature>
<proteinExistence type="predicted"/>